<reference evidence="2" key="1">
    <citation type="journal article" date="2008" name="Nat. Genet.">
        <title>The Pristionchus pacificus genome provides a unique perspective on nematode lifestyle and parasitism.</title>
        <authorList>
            <person name="Dieterich C."/>
            <person name="Clifton S.W."/>
            <person name="Schuster L.N."/>
            <person name="Chinwalla A."/>
            <person name="Delehaunty K."/>
            <person name="Dinkelacker I."/>
            <person name="Fulton L."/>
            <person name="Fulton R."/>
            <person name="Godfrey J."/>
            <person name="Minx P."/>
            <person name="Mitreva M."/>
            <person name="Roeseler W."/>
            <person name="Tian H."/>
            <person name="Witte H."/>
            <person name="Yang S.P."/>
            <person name="Wilson R.K."/>
            <person name="Sommer R.J."/>
        </authorList>
    </citation>
    <scope>NUCLEOTIDE SEQUENCE [LARGE SCALE GENOMIC DNA]</scope>
    <source>
        <strain evidence="2">PS312</strain>
    </source>
</reference>
<dbReference type="Gene3D" id="3.10.20.90">
    <property type="entry name" value="Phosphatidylinositol 3-kinase Catalytic Subunit, Chain A, domain 1"/>
    <property type="match status" value="1"/>
</dbReference>
<name>A0A2A6BBA8_PRIPA</name>
<dbReference type="Proteomes" id="UP000005239">
    <property type="component" value="Unassembled WGS sequence"/>
</dbReference>
<sequence length="336" mass="38077">MIPFLLFLLLPVVYSDNWEYVARQYIENGVEVPYTLRSLITCTIPGINLLYCMGPRVQAVKSSETVYGRRPYLRNGLHNGVDLRFLKMMGLQRKTEIGRTIGAGVAIGPKDGEVEFGDRYDLMDLWTMNRGGNVAFDHHGGGVDVGTRMQAADNLIRIHKTDFGVEYGDRYRPPFRRTFAKGAALKGPTLESIYPRYRYSDNWYQESFIRPDLFLIIFVQMPNKVYFEVAWDNKHIFLDCEPATTVDEVKKIIGGCYPDMDMNELTLAWKPKDGGWTPLEDAKTLGSNGLSTNNSPAEAPSFLAILRKGQNEPTLDALSEPPELPDHMRLNNDNPQ</sequence>
<protein>
    <submittedName>
        <fullName evidence="1">Uncharacterized protein</fullName>
    </submittedName>
</protein>
<proteinExistence type="predicted"/>
<keyword evidence="2" id="KW-1185">Reference proteome</keyword>
<gene>
    <name evidence="1" type="primary">WBGene00105854</name>
</gene>
<accession>A0A2A6BBA8</accession>
<dbReference type="OrthoDB" id="5774863at2759"/>
<dbReference type="EnsemblMetazoa" id="PPA16300.1">
    <property type="protein sequence ID" value="PPA16300.1"/>
    <property type="gene ID" value="WBGene00105854"/>
</dbReference>
<evidence type="ECO:0000313" key="1">
    <source>
        <dbReference type="EnsemblMetazoa" id="PPA16300.1"/>
    </source>
</evidence>
<dbReference type="InterPro" id="IPR029071">
    <property type="entry name" value="Ubiquitin-like_domsf"/>
</dbReference>
<reference evidence="1" key="2">
    <citation type="submission" date="2022-06" db="UniProtKB">
        <authorList>
            <consortium name="EnsemblMetazoa"/>
        </authorList>
    </citation>
    <scope>IDENTIFICATION</scope>
    <source>
        <strain evidence="1">PS312</strain>
    </source>
</reference>
<accession>A0A8R1UB50</accession>
<evidence type="ECO:0000313" key="2">
    <source>
        <dbReference type="Proteomes" id="UP000005239"/>
    </source>
</evidence>
<dbReference type="SUPFAM" id="SSF54236">
    <property type="entry name" value="Ubiquitin-like"/>
    <property type="match status" value="1"/>
</dbReference>
<organism evidence="1 2">
    <name type="scientific">Pristionchus pacificus</name>
    <name type="common">Parasitic nematode worm</name>
    <dbReference type="NCBI Taxonomy" id="54126"/>
    <lineage>
        <taxon>Eukaryota</taxon>
        <taxon>Metazoa</taxon>
        <taxon>Ecdysozoa</taxon>
        <taxon>Nematoda</taxon>
        <taxon>Chromadorea</taxon>
        <taxon>Rhabditida</taxon>
        <taxon>Rhabditina</taxon>
        <taxon>Diplogasteromorpha</taxon>
        <taxon>Diplogasteroidea</taxon>
        <taxon>Neodiplogasteridae</taxon>
        <taxon>Pristionchus</taxon>
    </lineage>
</organism>
<dbReference type="AlphaFoldDB" id="A0A2A6BBA8"/>